<dbReference type="Proteomes" id="UP001157355">
    <property type="component" value="Unassembled WGS sequence"/>
</dbReference>
<gene>
    <name evidence="1" type="ORF">GCM10010873_25460</name>
</gene>
<comment type="caution">
    <text evidence="1">The sequence shown here is derived from an EMBL/GenBank/DDBJ whole genome shotgun (WGS) entry which is preliminary data.</text>
</comment>
<sequence length="283" mass="32162">MCRGQIIDVLIKCIDADRIDRIIRLSVTLDDLSVLTSAEADFKAVGWVPADHDLAPTILISDLGYIIDILDSPLPILHYLAERSFFQKAFDLLGDELDFLGLYLATGFNLAAMQRENIKFVPSGMSAPLDSYYTSRDAGIKLRKPKMILRPTFSRLINHLADRRPVGWTTIGLHLLACADPSEQATIERKLEELRGIVRKNFRDPKHLNSLKIQPPEDRKARVVFYIFPDVLRAKMRQNMEHLAAEVLEDEVVQSCVVFSRSIDQWDRPYEAVLLAYADPAKK</sequence>
<dbReference type="AlphaFoldDB" id="A0AA37X0Y3"/>
<proteinExistence type="predicted"/>
<keyword evidence="2" id="KW-1185">Reference proteome</keyword>
<evidence type="ECO:0000313" key="1">
    <source>
        <dbReference type="EMBL" id="GLS87572.1"/>
    </source>
</evidence>
<dbReference type="RefSeq" id="WP_284325748.1">
    <property type="nucleotide sequence ID" value="NZ_BSPP01000008.1"/>
</dbReference>
<reference evidence="1 2" key="1">
    <citation type="journal article" date="2014" name="Int. J. Syst. Evol. Microbiol.">
        <title>Complete genome sequence of Corynebacterium casei LMG S-19264T (=DSM 44701T), isolated from a smear-ripened cheese.</title>
        <authorList>
            <consortium name="US DOE Joint Genome Institute (JGI-PGF)"/>
            <person name="Walter F."/>
            <person name="Albersmeier A."/>
            <person name="Kalinowski J."/>
            <person name="Ruckert C."/>
        </authorList>
    </citation>
    <scope>NUCLEOTIDE SEQUENCE [LARGE SCALE GENOMIC DNA]</scope>
    <source>
        <strain evidence="1 2">NBRC 111766</strain>
    </source>
</reference>
<protein>
    <submittedName>
        <fullName evidence="1">Uncharacterized protein</fullName>
    </submittedName>
</protein>
<organism evidence="1 2">
    <name type="scientific">Cypionkella aquatica</name>
    <dbReference type="NCBI Taxonomy" id="1756042"/>
    <lineage>
        <taxon>Bacteria</taxon>
        <taxon>Pseudomonadati</taxon>
        <taxon>Pseudomonadota</taxon>
        <taxon>Alphaproteobacteria</taxon>
        <taxon>Rhodobacterales</taxon>
        <taxon>Paracoccaceae</taxon>
        <taxon>Cypionkella</taxon>
    </lineage>
</organism>
<evidence type="ECO:0000313" key="2">
    <source>
        <dbReference type="Proteomes" id="UP001157355"/>
    </source>
</evidence>
<accession>A0AA37X0Y3</accession>
<dbReference type="EMBL" id="BSPP01000008">
    <property type="protein sequence ID" value="GLS87572.1"/>
    <property type="molecule type" value="Genomic_DNA"/>
</dbReference>
<name>A0AA37X0Y3_9RHOB</name>